<dbReference type="GO" id="GO:0016787">
    <property type="term" value="F:hydrolase activity"/>
    <property type="evidence" value="ECO:0007669"/>
    <property type="project" value="UniProtKB-UniRule"/>
</dbReference>
<evidence type="ECO:0000256" key="4">
    <source>
        <dbReference type="ARBA" id="ARBA00022806"/>
    </source>
</evidence>
<keyword evidence="2 10" id="KW-0547">Nucleotide-binding</keyword>
<dbReference type="EC" id="5.6.2.4" evidence="8"/>
<dbReference type="InterPro" id="IPR027417">
    <property type="entry name" value="P-loop_NTPase"/>
</dbReference>
<dbReference type="SUPFAM" id="SSF52540">
    <property type="entry name" value="P-loop containing nucleoside triphosphate hydrolases"/>
    <property type="match status" value="1"/>
</dbReference>
<dbReference type="EMBL" id="BSNC01000003">
    <property type="protein sequence ID" value="GLP95500.1"/>
    <property type="molecule type" value="Genomic_DNA"/>
</dbReference>
<dbReference type="Gene3D" id="1.10.10.160">
    <property type="match status" value="1"/>
</dbReference>
<reference evidence="13" key="1">
    <citation type="journal article" date="2014" name="Int. J. Syst. Evol. Microbiol.">
        <title>Complete genome sequence of Corynebacterium casei LMG S-19264T (=DSM 44701T), isolated from a smear-ripened cheese.</title>
        <authorList>
            <consortium name="US DOE Joint Genome Institute (JGI-PGF)"/>
            <person name="Walter F."/>
            <person name="Albersmeier A."/>
            <person name="Kalinowski J."/>
            <person name="Ruckert C."/>
        </authorList>
    </citation>
    <scope>NUCLEOTIDE SEQUENCE</scope>
    <source>
        <strain evidence="13">NBRC 101628</strain>
    </source>
</reference>
<dbReference type="PANTHER" id="PTHR11070:SF3">
    <property type="entry name" value="DNA 3'-5' HELICASE"/>
    <property type="match status" value="1"/>
</dbReference>
<dbReference type="Gene3D" id="1.10.486.10">
    <property type="entry name" value="PCRA, domain 4"/>
    <property type="match status" value="1"/>
</dbReference>
<dbReference type="GO" id="GO:0005524">
    <property type="term" value="F:ATP binding"/>
    <property type="evidence" value="ECO:0007669"/>
    <property type="project" value="UniProtKB-UniRule"/>
</dbReference>
<evidence type="ECO:0000256" key="2">
    <source>
        <dbReference type="ARBA" id="ARBA00022741"/>
    </source>
</evidence>
<evidence type="ECO:0000313" key="13">
    <source>
        <dbReference type="EMBL" id="GLP95500.1"/>
    </source>
</evidence>
<evidence type="ECO:0000256" key="1">
    <source>
        <dbReference type="ARBA" id="ARBA00009922"/>
    </source>
</evidence>
<reference evidence="13" key="2">
    <citation type="submission" date="2023-01" db="EMBL/GenBank/DDBJ databases">
        <title>Draft genome sequence of Paraferrimonas sedimenticola strain NBRC 101628.</title>
        <authorList>
            <person name="Sun Q."/>
            <person name="Mori K."/>
        </authorList>
    </citation>
    <scope>NUCLEOTIDE SEQUENCE</scope>
    <source>
        <strain evidence="13">NBRC 101628</strain>
    </source>
</reference>
<evidence type="ECO:0000256" key="6">
    <source>
        <dbReference type="ARBA" id="ARBA00023235"/>
    </source>
</evidence>
<accession>A0AA37VYH7</accession>
<comment type="similarity">
    <text evidence="1">Belongs to the helicase family. UvrD subfamily.</text>
</comment>
<keyword evidence="4 10" id="KW-0347">Helicase</keyword>
<name>A0AA37VYH7_9GAMM</name>
<feature type="domain" description="UvrD-like helicase C-terminal" evidence="12">
    <location>
        <begin position="306"/>
        <end position="569"/>
    </location>
</feature>
<dbReference type="CDD" id="cd17932">
    <property type="entry name" value="DEXQc_UvrD"/>
    <property type="match status" value="1"/>
</dbReference>
<dbReference type="AlphaFoldDB" id="A0AA37VYH7"/>
<dbReference type="RefSeq" id="WP_095505504.1">
    <property type="nucleotide sequence ID" value="NZ_BSNC01000003.1"/>
</dbReference>
<evidence type="ECO:0000256" key="8">
    <source>
        <dbReference type="ARBA" id="ARBA00034808"/>
    </source>
</evidence>
<keyword evidence="5 10" id="KW-0067">ATP-binding</keyword>
<keyword evidence="6" id="KW-0413">Isomerase</keyword>
<evidence type="ECO:0000256" key="9">
    <source>
        <dbReference type="ARBA" id="ARBA00048988"/>
    </source>
</evidence>
<dbReference type="PROSITE" id="PS51217">
    <property type="entry name" value="UVRD_HELICASE_CTER"/>
    <property type="match status" value="1"/>
</dbReference>
<dbReference type="GO" id="GO:0003677">
    <property type="term" value="F:DNA binding"/>
    <property type="evidence" value="ECO:0007669"/>
    <property type="project" value="InterPro"/>
</dbReference>
<evidence type="ECO:0000256" key="5">
    <source>
        <dbReference type="ARBA" id="ARBA00022840"/>
    </source>
</evidence>
<dbReference type="InterPro" id="IPR013986">
    <property type="entry name" value="DExx_box_DNA_helicase_dom_sf"/>
</dbReference>
<feature type="domain" description="UvrD-like helicase ATP-binding" evidence="11">
    <location>
        <begin position="11"/>
        <end position="305"/>
    </location>
</feature>
<dbReference type="InterPro" id="IPR000212">
    <property type="entry name" value="DNA_helicase_UvrD/REP"/>
</dbReference>
<dbReference type="Proteomes" id="UP001161422">
    <property type="component" value="Unassembled WGS sequence"/>
</dbReference>
<comment type="catalytic activity">
    <reaction evidence="7">
        <text>Couples ATP hydrolysis with the unwinding of duplex DNA by translocating in the 3'-5' direction.</text>
        <dbReference type="EC" id="5.6.2.4"/>
    </reaction>
</comment>
<evidence type="ECO:0000259" key="11">
    <source>
        <dbReference type="PROSITE" id="PS51198"/>
    </source>
</evidence>
<dbReference type="PANTHER" id="PTHR11070">
    <property type="entry name" value="UVRD / RECB / PCRA DNA HELICASE FAMILY MEMBER"/>
    <property type="match status" value="1"/>
</dbReference>
<evidence type="ECO:0000256" key="10">
    <source>
        <dbReference type="PROSITE-ProRule" id="PRU00560"/>
    </source>
</evidence>
<keyword evidence="3 10" id="KW-0378">Hydrolase</keyword>
<keyword evidence="14" id="KW-1185">Reference proteome</keyword>
<sequence length="687" mass="77901">MLPSVQLNSQQTEAVHYGLPEQSESGPLLIIAGAGTGKTNTLAHKTAQLILSGVPPEKILLVTFARRAAAELASRANRIVEQTLAMQKKSKLAAKIEWMGTFHSISARLLREFAPAIGLESDFTVLDRNDSADMLDVLRHELGFSKTHRRFPKKKTCLDIYSRCVNSQQPIEEIVKQHFPHCSDWPEQLKQLFSAYAKTKAEQLSLDYDDLLLYAYHMAEVPEISKQVRERFDYVLVDEYQDTNQLQAGLLTRLFPDGRGLTVVGDDAQSIYGFRAASVDNILNFPQQFEPPAKVIALQHNYRSHQKILDLSNTLLEESAEGYKVKLNSDKPLGVKPKLVTVEDDAKQAEYIVEQVLAARESGVELKRQAVLFRSSYHSDRLELELTRRNIPYVKHGGLKFLEAAHVKDLLCLLRWADNPKHKISGFRLLKLLPGVGPKIAEKALNHLASHQFRLSSLGDVLMPEAARECYSQVLHSVLAINAGSLPWQQQLEQAAKAYQGLLEHNYEDHFARWGDVEQLVQISQQYPNRERFLTELTLDPPQSSGDLCDSALIDDDFLILSTVHSAKGQEWQNVFLLNVADGNFPNEYAVRDSRAMEEERRLLYVAMTRAKDQLHLMQPLKYWVPEQQSWGDKHVYGAKSRFLSERVSQMLETCHYPKVSPDQEERQAGLAAITDIRKTILSQWDS</sequence>
<dbReference type="Pfam" id="PF00580">
    <property type="entry name" value="UvrD-helicase"/>
    <property type="match status" value="1"/>
</dbReference>
<dbReference type="GO" id="GO:0005829">
    <property type="term" value="C:cytosol"/>
    <property type="evidence" value="ECO:0007669"/>
    <property type="project" value="TreeGrafter"/>
</dbReference>
<dbReference type="GO" id="GO:0000725">
    <property type="term" value="P:recombinational repair"/>
    <property type="evidence" value="ECO:0007669"/>
    <property type="project" value="TreeGrafter"/>
</dbReference>
<proteinExistence type="inferred from homology"/>
<feature type="binding site" evidence="10">
    <location>
        <begin position="32"/>
        <end position="39"/>
    </location>
    <ligand>
        <name>ATP</name>
        <dbReference type="ChEBI" id="CHEBI:30616"/>
    </ligand>
</feature>
<dbReference type="InterPro" id="IPR014017">
    <property type="entry name" value="DNA_helicase_UvrD-like_C"/>
</dbReference>
<evidence type="ECO:0000256" key="3">
    <source>
        <dbReference type="ARBA" id="ARBA00022801"/>
    </source>
</evidence>
<dbReference type="GO" id="GO:0043138">
    <property type="term" value="F:3'-5' DNA helicase activity"/>
    <property type="evidence" value="ECO:0007669"/>
    <property type="project" value="UniProtKB-EC"/>
</dbReference>
<comment type="caution">
    <text evidence="13">The sequence shown here is derived from an EMBL/GenBank/DDBJ whole genome shotgun (WGS) entry which is preliminary data.</text>
</comment>
<dbReference type="Pfam" id="PF13361">
    <property type="entry name" value="UvrD_C"/>
    <property type="match status" value="1"/>
</dbReference>
<organism evidence="13 14">
    <name type="scientific">Paraferrimonas sedimenticola</name>
    <dbReference type="NCBI Taxonomy" id="375674"/>
    <lineage>
        <taxon>Bacteria</taxon>
        <taxon>Pseudomonadati</taxon>
        <taxon>Pseudomonadota</taxon>
        <taxon>Gammaproteobacteria</taxon>
        <taxon>Alteromonadales</taxon>
        <taxon>Ferrimonadaceae</taxon>
        <taxon>Paraferrimonas</taxon>
    </lineage>
</organism>
<evidence type="ECO:0000313" key="14">
    <source>
        <dbReference type="Proteomes" id="UP001161422"/>
    </source>
</evidence>
<protein>
    <recommendedName>
        <fullName evidence="8">DNA 3'-5' helicase</fullName>
        <ecNumber evidence="8">5.6.2.4</ecNumber>
    </recommendedName>
</protein>
<gene>
    <name evidence="13" type="primary">uvrD2</name>
    <name evidence="13" type="ORF">GCM10007895_08060</name>
</gene>
<evidence type="ECO:0000256" key="7">
    <source>
        <dbReference type="ARBA" id="ARBA00034617"/>
    </source>
</evidence>
<evidence type="ECO:0000259" key="12">
    <source>
        <dbReference type="PROSITE" id="PS51217"/>
    </source>
</evidence>
<dbReference type="Gene3D" id="3.40.50.300">
    <property type="entry name" value="P-loop containing nucleotide triphosphate hydrolases"/>
    <property type="match status" value="2"/>
</dbReference>
<dbReference type="PROSITE" id="PS51198">
    <property type="entry name" value="UVRD_HELICASE_ATP_BIND"/>
    <property type="match status" value="1"/>
</dbReference>
<dbReference type="InterPro" id="IPR014016">
    <property type="entry name" value="UvrD-like_ATP-bd"/>
</dbReference>
<comment type="catalytic activity">
    <reaction evidence="9">
        <text>ATP + H2O = ADP + phosphate + H(+)</text>
        <dbReference type="Rhea" id="RHEA:13065"/>
        <dbReference type="ChEBI" id="CHEBI:15377"/>
        <dbReference type="ChEBI" id="CHEBI:15378"/>
        <dbReference type="ChEBI" id="CHEBI:30616"/>
        <dbReference type="ChEBI" id="CHEBI:43474"/>
        <dbReference type="ChEBI" id="CHEBI:456216"/>
        <dbReference type="EC" id="5.6.2.4"/>
    </reaction>
</comment>